<protein>
    <submittedName>
        <fullName evidence="1">Uncharacterized protein</fullName>
    </submittedName>
</protein>
<feature type="non-terminal residue" evidence="1">
    <location>
        <position position="418"/>
    </location>
</feature>
<organism evidence="1">
    <name type="scientific">Amblyomma aureolatum</name>
    <dbReference type="NCBI Taxonomy" id="187763"/>
    <lineage>
        <taxon>Eukaryota</taxon>
        <taxon>Metazoa</taxon>
        <taxon>Ecdysozoa</taxon>
        <taxon>Arthropoda</taxon>
        <taxon>Chelicerata</taxon>
        <taxon>Arachnida</taxon>
        <taxon>Acari</taxon>
        <taxon>Parasitiformes</taxon>
        <taxon>Ixodida</taxon>
        <taxon>Ixodoidea</taxon>
        <taxon>Ixodidae</taxon>
        <taxon>Amblyomminae</taxon>
        <taxon>Amblyomma</taxon>
    </lineage>
</organism>
<name>A0A1E1WVY4_9ACAR</name>
<accession>A0A1E1WVY4</accession>
<dbReference type="EMBL" id="GFAC01007995">
    <property type="protein sequence ID" value="JAT91193.1"/>
    <property type="molecule type" value="mRNA"/>
</dbReference>
<dbReference type="AlphaFoldDB" id="A0A1E1WVY4"/>
<reference evidence="1" key="1">
    <citation type="journal article" date="2017" name="Front. Cell. Infect. Microbiol.">
        <title>The Distinct Transcriptional Response of the Midgut of Amblyomma sculptum and Amblyomma aureolatum Ticks to Rickettsia rickettsii Correlates to Their Differences in Susceptibility to Infection.</title>
        <authorList>
            <person name="Martins L.A."/>
            <person name="Galletti M.F.B.M."/>
            <person name="Ribeiro J.M."/>
            <person name="Fujita A."/>
            <person name="Costa F.B."/>
            <person name="Labruna M.B."/>
            <person name="Daffre S."/>
            <person name="Fogaca A.C."/>
        </authorList>
    </citation>
    <scope>NUCLEOTIDE SEQUENCE</scope>
</reference>
<proteinExistence type="evidence at transcript level"/>
<sequence length="418" mass="46821">MISTLQVTSAASLPGLTHAVSALLPKLARLFGDQRYQEAFNQLQTVLIVLREVEDAPMGLSHPAIRDLKKTAWKFSVRTLRNMDPSSAGTRNAFLQTLSVIMEPPFPGEEHDLTVASQLLPSLIHGTQMKKPATTGEYEALMQDVATVVGHLVKSAEAFNTRTWHIFYTLAQDVEAMSKVYFQSSYGPQESRHFFSAWLDISIFVAFGRLPLCFKTSPTGGAYPTRLESSLDITNPTSEGALPKVHPVLHAYTFPFVAFRGRAALPYRWRPNIASTFVLNPSDESLRVRETFAVNFTRQNKQHGTSLILKAGTVHMHKLQDSKHISELHLYIRAKAEHAADRLQVYISSGAEDALTSGGITTRRTLDVIEVIVEKAVLQDGAEYHLIVAREPERLGEWKLSYGMSNLAYHLERFWQRC</sequence>
<evidence type="ECO:0000313" key="1">
    <source>
        <dbReference type="EMBL" id="JAT91193.1"/>
    </source>
</evidence>